<feature type="compositionally biased region" description="Basic residues" evidence="1">
    <location>
        <begin position="228"/>
        <end position="239"/>
    </location>
</feature>
<protein>
    <submittedName>
        <fullName evidence="2">Uncharacterized protein</fullName>
    </submittedName>
</protein>
<dbReference type="Proteomes" id="UP000799766">
    <property type="component" value="Unassembled WGS sequence"/>
</dbReference>
<gene>
    <name evidence="2" type="ORF">BDY21DRAFT_175743</name>
</gene>
<proteinExistence type="predicted"/>
<evidence type="ECO:0000313" key="2">
    <source>
        <dbReference type="EMBL" id="KAF2452283.1"/>
    </source>
</evidence>
<reference evidence="2" key="1">
    <citation type="journal article" date="2020" name="Stud. Mycol.">
        <title>101 Dothideomycetes genomes: a test case for predicting lifestyles and emergence of pathogens.</title>
        <authorList>
            <person name="Haridas S."/>
            <person name="Albert R."/>
            <person name="Binder M."/>
            <person name="Bloem J."/>
            <person name="Labutti K."/>
            <person name="Salamov A."/>
            <person name="Andreopoulos B."/>
            <person name="Baker S."/>
            <person name="Barry K."/>
            <person name="Bills G."/>
            <person name="Bluhm B."/>
            <person name="Cannon C."/>
            <person name="Castanera R."/>
            <person name="Culley D."/>
            <person name="Daum C."/>
            <person name="Ezra D."/>
            <person name="Gonzalez J."/>
            <person name="Henrissat B."/>
            <person name="Kuo A."/>
            <person name="Liang C."/>
            <person name="Lipzen A."/>
            <person name="Lutzoni F."/>
            <person name="Magnuson J."/>
            <person name="Mondo S."/>
            <person name="Nolan M."/>
            <person name="Ohm R."/>
            <person name="Pangilinan J."/>
            <person name="Park H.-J."/>
            <person name="Ramirez L."/>
            <person name="Alfaro M."/>
            <person name="Sun H."/>
            <person name="Tritt A."/>
            <person name="Yoshinaga Y."/>
            <person name="Zwiers L.-H."/>
            <person name="Turgeon B."/>
            <person name="Goodwin S."/>
            <person name="Spatafora J."/>
            <person name="Crous P."/>
            <person name="Grigoriev I."/>
        </authorList>
    </citation>
    <scope>NUCLEOTIDE SEQUENCE</scope>
    <source>
        <strain evidence="2">ATCC 16933</strain>
    </source>
</reference>
<evidence type="ECO:0000256" key="1">
    <source>
        <dbReference type="SAM" id="MobiDB-lite"/>
    </source>
</evidence>
<name>A0A6A6NM20_9PEZI</name>
<accession>A0A6A6NM20</accession>
<feature type="region of interest" description="Disordered" evidence="1">
    <location>
        <begin position="187"/>
        <end position="246"/>
    </location>
</feature>
<evidence type="ECO:0000313" key="3">
    <source>
        <dbReference type="Proteomes" id="UP000799766"/>
    </source>
</evidence>
<dbReference type="AlphaFoldDB" id="A0A6A6NM20"/>
<sequence length="246" mass="26766">MLSCVSLQHRLWQGATVNPESKHCHTVAALREDWAKGEGGRGVGVTKLVVPQATGIPQASRRSAKSGCRPASDWAPLLQYHADCAIPTPSRPPSLFPRGQGDAGPRITASGRHHRPRSSQHMAWLAARLRHGRRCWRMVVARQAGAILGSTGRAFRARSPLGAICCSIRISNWARSGAAAHMPVSIANGQKRRRAAPPHEKQEAGTNRRAKSCGQARATRAAGEAIRRVRSQIRSRWRGRPPVEPP</sequence>
<dbReference type="EMBL" id="MU001713">
    <property type="protein sequence ID" value="KAF2452283.1"/>
    <property type="molecule type" value="Genomic_DNA"/>
</dbReference>
<keyword evidence="3" id="KW-1185">Reference proteome</keyword>
<organism evidence="2 3">
    <name type="scientific">Lineolata rhizophorae</name>
    <dbReference type="NCBI Taxonomy" id="578093"/>
    <lineage>
        <taxon>Eukaryota</taxon>
        <taxon>Fungi</taxon>
        <taxon>Dikarya</taxon>
        <taxon>Ascomycota</taxon>
        <taxon>Pezizomycotina</taxon>
        <taxon>Dothideomycetes</taxon>
        <taxon>Dothideomycetes incertae sedis</taxon>
        <taxon>Lineolatales</taxon>
        <taxon>Lineolataceae</taxon>
        <taxon>Lineolata</taxon>
    </lineage>
</organism>